<keyword evidence="3" id="KW-1185">Reference proteome</keyword>
<gene>
    <name evidence="2" type="ORF">FOMPIDRAFT_1016849</name>
</gene>
<dbReference type="OrthoDB" id="2800473at2759"/>
<organism evidence="2 3">
    <name type="scientific">Fomitopsis schrenkii</name>
    <name type="common">Brown rot fungus</name>
    <dbReference type="NCBI Taxonomy" id="2126942"/>
    <lineage>
        <taxon>Eukaryota</taxon>
        <taxon>Fungi</taxon>
        <taxon>Dikarya</taxon>
        <taxon>Basidiomycota</taxon>
        <taxon>Agaricomycotina</taxon>
        <taxon>Agaricomycetes</taxon>
        <taxon>Polyporales</taxon>
        <taxon>Fomitopsis</taxon>
    </lineage>
</organism>
<feature type="region of interest" description="Disordered" evidence="1">
    <location>
        <begin position="237"/>
        <end position="309"/>
    </location>
</feature>
<feature type="region of interest" description="Disordered" evidence="1">
    <location>
        <begin position="371"/>
        <end position="447"/>
    </location>
</feature>
<dbReference type="InParanoid" id="S8E8S6"/>
<name>S8E8S6_FOMSC</name>
<evidence type="ECO:0000256" key="1">
    <source>
        <dbReference type="SAM" id="MobiDB-lite"/>
    </source>
</evidence>
<accession>S8E8S6</accession>
<dbReference type="Proteomes" id="UP000015241">
    <property type="component" value="Unassembled WGS sequence"/>
</dbReference>
<dbReference type="AlphaFoldDB" id="S8E8S6"/>
<feature type="compositionally biased region" description="Polar residues" evidence="1">
    <location>
        <begin position="374"/>
        <end position="394"/>
    </location>
</feature>
<sequence>MSQYAKETPPWSLAAEATPMLKCMVEDEKLVHGVSGFTQCISGFALVTKQRLNALLQMVAKAQGPGRSQGSEWRFLLCRPVYGEHETRTTGVNDSYSKTTVPQQRRTYGWLSTCDCCRNRRMIGFLNGAGGGSGPCSSRSYQYQDTTISGRRGRRTDASSGFYSRDVQEAPRWALFWRLPRSSFPMAPPQNTRQPTMKDQEHTSAPEFCSEAHRQERYDNYGSLLSALFEGSPSGASGFVTSTPKQTRAAPGNSDSARTVNDAGDNASPFTKEKRRYGKEWSLAAPRNRRNTSLGGVSLKASPSPSSSTHSLYINTGLGQWFSKDSPSQSSSLDSLASYYYATSAATPDKHHVVKNVKLLNPTISDVHFPGSGFSKSTPNGAPLASSISITTSDPDLRTHNDHSTSTNLNSALVWERPETRLGGPSGHNRSHSLASPPSGALSRRQTSRRHAIYCGTGVPGIPIRYDDPEETRVNSSRATIGSFDSNKAVCAISEDSFSFSPKKDQDSLVAGYAPVSPVKPLPNTPEHVLRFFDIAAGSDTRYYDTSRTAVTSRSFDEDIGVLSPPKEDSIVLPLKIQTTTTRTYVGGVKRVPTLEAISGATDPDTPEHLPLMNELLDLVEEATKSWQLLW</sequence>
<evidence type="ECO:0000313" key="2">
    <source>
        <dbReference type="EMBL" id="EPS99703.1"/>
    </source>
</evidence>
<reference evidence="2 3" key="1">
    <citation type="journal article" date="2012" name="Science">
        <title>The Paleozoic origin of enzymatic lignin decomposition reconstructed from 31 fungal genomes.</title>
        <authorList>
            <person name="Floudas D."/>
            <person name="Binder M."/>
            <person name="Riley R."/>
            <person name="Barry K."/>
            <person name="Blanchette R.A."/>
            <person name="Henrissat B."/>
            <person name="Martinez A.T."/>
            <person name="Otillar R."/>
            <person name="Spatafora J.W."/>
            <person name="Yadav J.S."/>
            <person name="Aerts A."/>
            <person name="Benoit I."/>
            <person name="Boyd A."/>
            <person name="Carlson A."/>
            <person name="Copeland A."/>
            <person name="Coutinho P.M."/>
            <person name="de Vries R.P."/>
            <person name="Ferreira P."/>
            <person name="Findley K."/>
            <person name="Foster B."/>
            <person name="Gaskell J."/>
            <person name="Glotzer D."/>
            <person name="Gorecki P."/>
            <person name="Heitman J."/>
            <person name="Hesse C."/>
            <person name="Hori C."/>
            <person name="Igarashi K."/>
            <person name="Jurgens J.A."/>
            <person name="Kallen N."/>
            <person name="Kersten P."/>
            <person name="Kohler A."/>
            <person name="Kuees U."/>
            <person name="Kumar T.K.A."/>
            <person name="Kuo A."/>
            <person name="LaButti K."/>
            <person name="Larrondo L.F."/>
            <person name="Lindquist E."/>
            <person name="Ling A."/>
            <person name="Lombard V."/>
            <person name="Lucas S."/>
            <person name="Lundell T."/>
            <person name="Martin R."/>
            <person name="McLaughlin D.J."/>
            <person name="Morgenstern I."/>
            <person name="Morin E."/>
            <person name="Murat C."/>
            <person name="Nagy L.G."/>
            <person name="Nolan M."/>
            <person name="Ohm R.A."/>
            <person name="Patyshakuliyeva A."/>
            <person name="Rokas A."/>
            <person name="Ruiz-Duenas F.J."/>
            <person name="Sabat G."/>
            <person name="Salamov A."/>
            <person name="Samejima M."/>
            <person name="Schmutz J."/>
            <person name="Slot J.C."/>
            <person name="St John F."/>
            <person name="Stenlid J."/>
            <person name="Sun H."/>
            <person name="Sun S."/>
            <person name="Syed K."/>
            <person name="Tsang A."/>
            <person name="Wiebenga A."/>
            <person name="Young D."/>
            <person name="Pisabarro A."/>
            <person name="Eastwood D.C."/>
            <person name="Martin F."/>
            <person name="Cullen D."/>
            <person name="Grigoriev I.V."/>
            <person name="Hibbett D.S."/>
        </authorList>
    </citation>
    <scope>NUCLEOTIDE SEQUENCE</scope>
    <source>
        <strain evidence="3">FP-58527</strain>
    </source>
</reference>
<proteinExistence type="predicted"/>
<evidence type="ECO:0000313" key="3">
    <source>
        <dbReference type="Proteomes" id="UP000015241"/>
    </source>
</evidence>
<dbReference type="HOGENOM" id="CLU_433473_0_0_1"/>
<dbReference type="EMBL" id="KE504154">
    <property type="protein sequence ID" value="EPS99703.1"/>
    <property type="molecule type" value="Genomic_DNA"/>
</dbReference>
<protein>
    <submittedName>
        <fullName evidence="2">Uncharacterized protein</fullName>
    </submittedName>
</protein>